<reference evidence="2 3" key="1">
    <citation type="submission" date="2023-03" db="EMBL/GenBank/DDBJ databases">
        <title>Genome insight into feeding habits of ladybird beetles.</title>
        <authorList>
            <person name="Li H.-S."/>
            <person name="Huang Y.-H."/>
            <person name="Pang H."/>
        </authorList>
    </citation>
    <scope>NUCLEOTIDE SEQUENCE [LARGE SCALE GENOMIC DNA]</scope>
    <source>
        <strain evidence="2">SYSU_2023b</strain>
        <tissue evidence="2">Whole body</tissue>
    </source>
</reference>
<evidence type="ECO:0000313" key="2">
    <source>
        <dbReference type="EMBL" id="KAK9873652.1"/>
    </source>
</evidence>
<keyword evidence="1" id="KW-1133">Transmembrane helix</keyword>
<comment type="caution">
    <text evidence="2">The sequence shown here is derived from an EMBL/GenBank/DDBJ whole genome shotgun (WGS) entry which is preliminary data.</text>
</comment>
<evidence type="ECO:0000313" key="3">
    <source>
        <dbReference type="Proteomes" id="UP001431783"/>
    </source>
</evidence>
<evidence type="ECO:0000256" key="1">
    <source>
        <dbReference type="SAM" id="Phobius"/>
    </source>
</evidence>
<dbReference type="InterPro" id="IPR011009">
    <property type="entry name" value="Kinase-like_dom_sf"/>
</dbReference>
<keyword evidence="1" id="KW-0472">Membrane</keyword>
<feature type="transmembrane region" description="Helical" evidence="1">
    <location>
        <begin position="108"/>
        <end position="125"/>
    </location>
</feature>
<dbReference type="SUPFAM" id="SSF56112">
    <property type="entry name" value="Protein kinase-like (PK-like)"/>
    <property type="match status" value="1"/>
</dbReference>
<proteinExistence type="predicted"/>
<sequence length="126" mass="14835">MIGKVNFAEYRKTNLYSIFDSLSHFGSDLLAKTLDYDTKERITAAVALKHSYFQMQICPEVPSILPSHRDEMKTLREKRKLESTESQSDDQLILKRAVKRKKKHRRVTNFKMIFNITFSFVISLFQ</sequence>
<gene>
    <name evidence="2" type="ORF">WA026_023516</name>
</gene>
<keyword evidence="3" id="KW-1185">Reference proteome</keyword>
<organism evidence="2 3">
    <name type="scientific">Henosepilachna vigintioctopunctata</name>
    <dbReference type="NCBI Taxonomy" id="420089"/>
    <lineage>
        <taxon>Eukaryota</taxon>
        <taxon>Metazoa</taxon>
        <taxon>Ecdysozoa</taxon>
        <taxon>Arthropoda</taxon>
        <taxon>Hexapoda</taxon>
        <taxon>Insecta</taxon>
        <taxon>Pterygota</taxon>
        <taxon>Neoptera</taxon>
        <taxon>Endopterygota</taxon>
        <taxon>Coleoptera</taxon>
        <taxon>Polyphaga</taxon>
        <taxon>Cucujiformia</taxon>
        <taxon>Coccinelloidea</taxon>
        <taxon>Coccinellidae</taxon>
        <taxon>Epilachninae</taxon>
        <taxon>Epilachnini</taxon>
        <taxon>Henosepilachna</taxon>
    </lineage>
</organism>
<name>A0AAW1TZ52_9CUCU</name>
<accession>A0AAW1TZ52</accession>
<dbReference type="Gene3D" id="1.10.510.10">
    <property type="entry name" value="Transferase(Phosphotransferase) domain 1"/>
    <property type="match status" value="1"/>
</dbReference>
<dbReference type="AlphaFoldDB" id="A0AAW1TZ52"/>
<keyword evidence="1" id="KW-0812">Transmembrane</keyword>
<protein>
    <submittedName>
        <fullName evidence="2">Uncharacterized protein</fullName>
    </submittedName>
</protein>
<dbReference type="Proteomes" id="UP001431783">
    <property type="component" value="Unassembled WGS sequence"/>
</dbReference>
<dbReference type="EMBL" id="JARQZJ010000025">
    <property type="protein sequence ID" value="KAK9873652.1"/>
    <property type="molecule type" value="Genomic_DNA"/>
</dbReference>